<name>A0A8H6M935_9AGAR</name>
<dbReference type="EMBL" id="JACGCI010000012">
    <property type="protein sequence ID" value="KAF6760443.1"/>
    <property type="molecule type" value="Genomic_DNA"/>
</dbReference>
<keyword evidence="3" id="KW-1185">Reference proteome</keyword>
<organism evidence="2 3">
    <name type="scientific">Ephemerocybe angulata</name>
    <dbReference type="NCBI Taxonomy" id="980116"/>
    <lineage>
        <taxon>Eukaryota</taxon>
        <taxon>Fungi</taxon>
        <taxon>Dikarya</taxon>
        <taxon>Basidiomycota</taxon>
        <taxon>Agaricomycotina</taxon>
        <taxon>Agaricomycetes</taxon>
        <taxon>Agaricomycetidae</taxon>
        <taxon>Agaricales</taxon>
        <taxon>Agaricineae</taxon>
        <taxon>Psathyrellaceae</taxon>
        <taxon>Ephemerocybe</taxon>
    </lineage>
</organism>
<comment type="caution">
    <text evidence="2">The sequence shown here is derived from an EMBL/GenBank/DDBJ whole genome shotgun (WGS) entry which is preliminary data.</text>
</comment>
<dbReference type="SUPFAM" id="SSF50475">
    <property type="entry name" value="FMN-binding split barrel"/>
    <property type="match status" value="1"/>
</dbReference>
<reference evidence="2 3" key="1">
    <citation type="submission" date="2020-07" db="EMBL/GenBank/DDBJ databases">
        <title>Comparative genomics of pyrophilous fungi reveals a link between fire events and developmental genes.</title>
        <authorList>
            <consortium name="DOE Joint Genome Institute"/>
            <person name="Steindorff A.S."/>
            <person name="Carver A."/>
            <person name="Calhoun S."/>
            <person name="Stillman K."/>
            <person name="Liu H."/>
            <person name="Lipzen A."/>
            <person name="Pangilinan J."/>
            <person name="Labutti K."/>
            <person name="Bruns T.D."/>
            <person name="Grigoriev I.V."/>
        </authorList>
    </citation>
    <scope>NUCLEOTIDE SEQUENCE [LARGE SCALE GENOMIC DNA]</scope>
    <source>
        <strain evidence="2 3">CBS 144469</strain>
    </source>
</reference>
<dbReference type="InterPro" id="IPR012349">
    <property type="entry name" value="Split_barrel_FMN-bd"/>
</dbReference>
<dbReference type="InterPro" id="IPR011576">
    <property type="entry name" value="Pyridox_Oxase_N"/>
</dbReference>
<dbReference type="OrthoDB" id="539398at2759"/>
<protein>
    <recommendedName>
        <fullName evidence="1">Pyridoxamine 5'-phosphate oxidase N-terminal domain-containing protein</fullName>
    </recommendedName>
</protein>
<dbReference type="PANTHER" id="PTHR39336">
    <property type="entry name" value="PYRIDOXAMINE PHOSPHATE OXIDASE FAMILY PROTEIN (AFU_ORTHOLOGUE AFUA_6G11440)"/>
    <property type="match status" value="1"/>
</dbReference>
<dbReference type="Pfam" id="PF01243">
    <property type="entry name" value="PNPOx_N"/>
    <property type="match status" value="1"/>
</dbReference>
<dbReference type="AlphaFoldDB" id="A0A8H6M935"/>
<feature type="domain" description="Pyridoxamine 5'-phosphate oxidase N-terminal" evidence="1">
    <location>
        <begin position="361"/>
        <end position="479"/>
    </location>
</feature>
<sequence length="630" mass="69619">MGKSYDHLPGNLIPWIMDQKVFWVATAPLAEDGHVNVSPKGYERTFHIMIDTEDGETIDSHNIPEGSDFNFKKATSRAVWYEDLTGSGAETIAHARENGRITVMFSAFEGPANIVRLFGTAKVYEFGTPEYEELLPLEKRQPGSRSIIWVDFHRVGTACGFSIPFYTYKGPRNKLRRMAAALEQEDYDHYVSCTAELEKSDAAEPAATELPGKGLKNYWKLSNNKSIDGVPAIQYAYASKQPLGDWTVKGADFRVPDDESIPPKDQAVTKDPTAVVGRGPFEDFGKHFAGFGAGVMFTILLYRLAHPSSVTPLGSFPRSTKPTSRCVLARDPLPLTPPLHLTPAVMGKFYDHLPGNLIPWVLDQKVFWVATAPLAEDGHVNVSPKGYEHTMHVIAKSTAVWYEDLTGSGAETIAHVGENGRVTVMFTAFEGPPNILRLFGTAKVYEFGTPEYEELLPVEKRQPGSRAIIWVDVHKVGTSCGYSIPFFTYKGPRNKLRKFAVGKEQEDYDHYASCASELQSSDTPTGSALPKVNDLPSEKGLKNIWRLYNGKSIDGVPAIQTAYASKKPLGDWRIKGAEYCVPDDESIPPKDHHIIVEGGFISDAGKLLTSFGVGVLATTLLYRWGHGAWR</sequence>
<evidence type="ECO:0000313" key="3">
    <source>
        <dbReference type="Proteomes" id="UP000521943"/>
    </source>
</evidence>
<dbReference type="Gene3D" id="2.30.110.10">
    <property type="entry name" value="Electron Transport, Fmn-binding Protein, Chain A"/>
    <property type="match status" value="2"/>
</dbReference>
<dbReference type="PANTHER" id="PTHR39336:SF3">
    <property type="entry name" value="PYRIDOXAMINE PHOSPHATE OXIDASE"/>
    <property type="match status" value="1"/>
</dbReference>
<proteinExistence type="predicted"/>
<accession>A0A8H6M935</accession>
<gene>
    <name evidence="2" type="ORF">DFP72DRAFT_805228</name>
</gene>
<evidence type="ECO:0000259" key="1">
    <source>
        <dbReference type="Pfam" id="PF01243"/>
    </source>
</evidence>
<dbReference type="Proteomes" id="UP000521943">
    <property type="component" value="Unassembled WGS sequence"/>
</dbReference>
<evidence type="ECO:0000313" key="2">
    <source>
        <dbReference type="EMBL" id="KAF6760443.1"/>
    </source>
</evidence>